<sequence>MRTLSMIGAVAMLASASGCATEETMRLDGLTQGAGNAMAANTVMQMVDPWPEGVERTRLRVPANRGAQPSAAAKAVEEKASQPTAGY</sequence>
<accession>A0A271KBX9</accession>
<dbReference type="PROSITE" id="PS51257">
    <property type="entry name" value="PROKAR_LIPOPROTEIN"/>
    <property type="match status" value="1"/>
</dbReference>
<dbReference type="AlphaFoldDB" id="A0A271KBX9"/>
<proteinExistence type="predicted"/>
<evidence type="ECO:0000313" key="3">
    <source>
        <dbReference type="EMBL" id="PAP92535.1"/>
    </source>
</evidence>
<gene>
    <name evidence="3" type="ORF">CIT31_26955</name>
</gene>
<comment type="caution">
    <text evidence="3">The sequence shown here is derived from an EMBL/GenBank/DDBJ whole genome shotgun (WGS) entry which is preliminary data.</text>
</comment>
<reference evidence="3 4" key="1">
    <citation type="submission" date="2017-08" db="EMBL/GenBank/DDBJ databases">
        <title>Mesorhizobium wenxinae sp. nov., a novel rhizobial species isolated from root nodules of chickpea (Cicer arietinum L.).</title>
        <authorList>
            <person name="Zhang J."/>
        </authorList>
    </citation>
    <scope>NUCLEOTIDE SEQUENCE [LARGE SCALE GENOMIC DNA]</scope>
    <source>
        <strain evidence="4">WYCCWR 10019</strain>
    </source>
</reference>
<dbReference type="Proteomes" id="UP000215931">
    <property type="component" value="Unassembled WGS sequence"/>
</dbReference>
<keyword evidence="2" id="KW-0732">Signal</keyword>
<organism evidence="3 4">
    <name type="scientific">Mesorhizobium wenxiniae</name>
    <dbReference type="NCBI Taxonomy" id="2014805"/>
    <lineage>
        <taxon>Bacteria</taxon>
        <taxon>Pseudomonadati</taxon>
        <taxon>Pseudomonadota</taxon>
        <taxon>Alphaproteobacteria</taxon>
        <taxon>Hyphomicrobiales</taxon>
        <taxon>Phyllobacteriaceae</taxon>
        <taxon>Mesorhizobium</taxon>
    </lineage>
</organism>
<evidence type="ECO:0000256" key="1">
    <source>
        <dbReference type="SAM" id="MobiDB-lite"/>
    </source>
</evidence>
<feature type="chain" id="PRO_5013375144" evidence="2">
    <location>
        <begin position="21"/>
        <end position="87"/>
    </location>
</feature>
<evidence type="ECO:0000256" key="2">
    <source>
        <dbReference type="SAM" id="SignalP"/>
    </source>
</evidence>
<feature type="region of interest" description="Disordered" evidence="1">
    <location>
        <begin position="64"/>
        <end position="87"/>
    </location>
</feature>
<evidence type="ECO:0000313" key="4">
    <source>
        <dbReference type="Proteomes" id="UP000215931"/>
    </source>
</evidence>
<feature type="signal peptide" evidence="2">
    <location>
        <begin position="1"/>
        <end position="20"/>
    </location>
</feature>
<dbReference type="OrthoDB" id="8085595at2"/>
<name>A0A271KBX9_9HYPH</name>
<protein>
    <submittedName>
        <fullName evidence="3">Uncharacterized protein</fullName>
    </submittedName>
</protein>
<keyword evidence="4" id="KW-1185">Reference proteome</keyword>
<dbReference type="EMBL" id="NPKH01000034">
    <property type="protein sequence ID" value="PAP92535.1"/>
    <property type="molecule type" value="Genomic_DNA"/>
</dbReference>